<evidence type="ECO:0000259" key="10">
    <source>
        <dbReference type="Pfam" id="PF02514"/>
    </source>
</evidence>
<evidence type="ECO:0000256" key="2">
    <source>
        <dbReference type="ARBA" id="ARBA00012825"/>
    </source>
</evidence>
<dbReference type="InterPro" id="IPR022571">
    <property type="entry name" value="Mg_chelatase_H_N"/>
</dbReference>
<reference evidence="12 13" key="1">
    <citation type="submission" date="2016-09" db="EMBL/GenBank/DDBJ databases">
        <title>Extensive genetic diversity and differential bi-allelic expression allows diatom success in the polar Southern Ocean.</title>
        <authorList>
            <consortium name="DOE Joint Genome Institute"/>
            <person name="Mock T."/>
            <person name="Otillar R.P."/>
            <person name="Strauss J."/>
            <person name="Dupont C."/>
            <person name="Frickenhaus S."/>
            <person name="Maumus F."/>
            <person name="Mcmullan M."/>
            <person name="Sanges R."/>
            <person name="Schmutz J."/>
            <person name="Toseland A."/>
            <person name="Valas R."/>
            <person name="Veluchamy A."/>
            <person name="Ward B.J."/>
            <person name="Allen A."/>
            <person name="Barry K."/>
            <person name="Falciatore A."/>
            <person name="Ferrante M."/>
            <person name="Fortunato A.E."/>
            <person name="Gloeckner G."/>
            <person name="Gruber A."/>
            <person name="Hipkin R."/>
            <person name="Janech M."/>
            <person name="Kroth P."/>
            <person name="Leese F."/>
            <person name="Lindquist E."/>
            <person name="Lyon B.R."/>
            <person name="Martin J."/>
            <person name="Mayer C."/>
            <person name="Parker M."/>
            <person name="Quesneville H."/>
            <person name="Raymond J."/>
            <person name="Uhlig C."/>
            <person name="Valentin K.U."/>
            <person name="Worden A.Z."/>
            <person name="Armbrust E.V."/>
            <person name="Bowler C."/>
            <person name="Green B."/>
            <person name="Moulton V."/>
            <person name="Van Oosterhout C."/>
            <person name="Grigoriev I."/>
        </authorList>
    </citation>
    <scope>NUCLEOTIDE SEQUENCE [LARGE SCALE GENOMIC DNA]</scope>
    <source>
        <strain evidence="12 13">CCMP1102</strain>
    </source>
</reference>
<evidence type="ECO:0000256" key="1">
    <source>
        <dbReference type="ARBA" id="ARBA00010851"/>
    </source>
</evidence>
<dbReference type="GO" id="GO:0005524">
    <property type="term" value="F:ATP binding"/>
    <property type="evidence" value="ECO:0007669"/>
    <property type="project" value="UniProtKB-KW"/>
</dbReference>
<keyword evidence="4" id="KW-0436">Ligase</keyword>
<feature type="domain" description="Magnesium chelatase subunit H N-terminal" evidence="11">
    <location>
        <begin position="2"/>
        <end position="111"/>
    </location>
</feature>
<dbReference type="GO" id="GO:0016851">
    <property type="term" value="F:magnesium chelatase activity"/>
    <property type="evidence" value="ECO:0007669"/>
    <property type="project" value="UniProtKB-EC"/>
</dbReference>
<dbReference type="CDD" id="cd10150">
    <property type="entry name" value="CobN_like"/>
    <property type="match status" value="1"/>
</dbReference>
<feature type="domain" description="CobN/magnesium chelatase" evidence="10">
    <location>
        <begin position="114"/>
        <end position="741"/>
    </location>
</feature>
<keyword evidence="3" id="KW-0602">Photosynthesis</keyword>
<protein>
    <recommendedName>
        <fullName evidence="2">magnesium chelatase</fullName>
        <ecNumber evidence="2">6.6.1.1</ecNumber>
    </recommendedName>
</protein>
<evidence type="ECO:0000256" key="7">
    <source>
        <dbReference type="ARBA" id="ARBA00023171"/>
    </source>
</evidence>
<dbReference type="EMBL" id="KV784357">
    <property type="protein sequence ID" value="OEU17740.1"/>
    <property type="molecule type" value="Genomic_DNA"/>
</dbReference>
<evidence type="ECO:0000256" key="4">
    <source>
        <dbReference type="ARBA" id="ARBA00022598"/>
    </source>
</evidence>
<dbReference type="PANTHER" id="PTHR44119">
    <property type="entry name" value="MAGNESIUM-CHELATASE SUBUNIT CHLH, CHLOROPLASTIC"/>
    <property type="match status" value="1"/>
</dbReference>
<sequence length="1224" mass="135399">MNADVFIASLIFDYDDVMAVEKLLPHITGPKLLFECALELMAYNEVGTFNMKPNPSGEKAGPPPAVKAILSQFSSGKEEDRVAGYVKLLKFGPDLLQFVPGEKASDLKIWLEAYRYWNQGGATNVQYMFDLLQKSYENQDISKLPTVIITPDIGLLHPLRDNFYFTTPKQFLQWRYSDDCLERATLKGYTLAPKDTPVVAILLYRKHVITDQRYIMDLITLMEENGVCPIPIFINGVEGHTIVRDLLTSAHEIAGVKNGSITRAESYKIDQAVSVDVIVNTIGFPLVGGPAGSMETGRNVAVAEKLLTEMNVPYIVSCPLLLQSIDQWEKNGVLGLQSVVLYSLPELDGAIDTVVLGGLVGDDIALINERVRKLVTRIKGWVELRRTPKKDRKIAIMVYGFPPNVGATGTAALLDVPKSIENILHRMHEDGYDVGDFAHDPDSCGESIIAALGVLSEDSVIRRAKNLSFDDLEKVMGKYMTTKVRKVWAKSGGPGTSSKGDLVISGLQIGNVWIAVQPLLGFEGDPMRLLFQRDLTPHPQYCAHYEFMKLPEEDGGIGAQTVIHLGMHGTVEWLPGQPLGNDHNSWSDKLLGGIPNVYVYAANNPSESILAKRRGYGTLVSYNVPPYGRAGLYLELANLKDLIGEYRTGGSVDLKQPIWSSIIRCGIDTDVPLFITEGDDNSRLKVSDLPESLTSEKFDTWIKQVADYLELLQERLFSSGLHILGSKPSNDDLKSYLSAFFDDALTEKEIIGLQIESQEPDHNEQIVQTAKEIVSLLNRNTEELDGVLNLLDGGYLPPCPGGDLLRDGTSVLPTGRNIHALDPYRMPSTGAWIRGKNIAEETVRQHLEANNGVYPETVACTLWGLDTIKTRGESIAIVLALVGAEPIKEGTGRVVRFDLIPLDELGRPRIDVLASLSGIFRDSFANVVDLLDDMFERCAESNEPIEMNFIRKHTLELAKDGVDRPAARLFSNPPGDYGSMVNEVVGSGDWDNSESLGETWKGRNVFSYGRNEGTGGGISGTARPDVLEKLLTTTERIVQEIDSVEYGLTDIQEYYANTGALKKAAENRKPLDSKTGRKKDVALSVVEAFYSPSESDQNVTVRDVEDVLRLEYRSKLLNPKWRDAMIDQGSGGAYEVSQRMTAMVGWAATANVDNFVFDQAAERYALDDDVARKLQKSNPEAFKNVIRRLLEASGRGMWKTDDDTLDKLRALYSDADDMVEQVRQ</sequence>
<comment type="catalytic activity">
    <reaction evidence="9">
        <text>protoporphyrin IX + Mg(2+) + ATP + H2O = Mg-protoporphyrin IX + ADP + phosphate + 3 H(+)</text>
        <dbReference type="Rhea" id="RHEA:13961"/>
        <dbReference type="ChEBI" id="CHEBI:15377"/>
        <dbReference type="ChEBI" id="CHEBI:15378"/>
        <dbReference type="ChEBI" id="CHEBI:18420"/>
        <dbReference type="ChEBI" id="CHEBI:30616"/>
        <dbReference type="ChEBI" id="CHEBI:43474"/>
        <dbReference type="ChEBI" id="CHEBI:57306"/>
        <dbReference type="ChEBI" id="CHEBI:60492"/>
        <dbReference type="ChEBI" id="CHEBI:456216"/>
        <dbReference type="EC" id="6.6.1.1"/>
    </reaction>
</comment>
<keyword evidence="13" id="KW-1185">Reference proteome</keyword>
<dbReference type="OrthoDB" id="10252009at2759"/>
<dbReference type="EC" id="6.6.1.1" evidence="2"/>
<keyword evidence="6" id="KW-0067">ATP-binding</keyword>
<dbReference type="AlphaFoldDB" id="A0A1E7FHT7"/>
<accession>A0A1E7FHT7</accession>
<dbReference type="Pfam" id="PF02514">
    <property type="entry name" value="CobN-Mg_chel"/>
    <property type="match status" value="2"/>
</dbReference>
<feature type="domain" description="CobN/magnesium chelatase" evidence="10">
    <location>
        <begin position="758"/>
        <end position="1205"/>
    </location>
</feature>
<comment type="similarity">
    <text evidence="1">Belongs to the Mg-chelatase subunit H family.</text>
</comment>
<proteinExistence type="inferred from homology"/>
<dbReference type="KEGG" id="fcy:FRACYDRAFT_169081"/>
<evidence type="ECO:0000259" key="11">
    <source>
        <dbReference type="Pfam" id="PF11965"/>
    </source>
</evidence>
<name>A0A1E7FHT7_9STRA</name>
<dbReference type="PANTHER" id="PTHR44119:SF1">
    <property type="entry name" value="MAGNESIUM-CHELATASE SUBUNIT CHLH, CHLOROPLASTIC"/>
    <property type="match status" value="1"/>
</dbReference>
<gene>
    <name evidence="12" type="primary">CHLH1</name>
    <name evidence="12" type="ORF">FRACYDRAFT_169081</name>
</gene>
<evidence type="ECO:0000313" key="13">
    <source>
        <dbReference type="Proteomes" id="UP000095751"/>
    </source>
</evidence>
<evidence type="ECO:0000256" key="3">
    <source>
        <dbReference type="ARBA" id="ARBA00022531"/>
    </source>
</evidence>
<dbReference type="Pfam" id="PF11965">
    <property type="entry name" value="DUF3479"/>
    <property type="match status" value="1"/>
</dbReference>
<evidence type="ECO:0000313" key="12">
    <source>
        <dbReference type="EMBL" id="OEU17740.1"/>
    </source>
</evidence>
<evidence type="ECO:0000256" key="9">
    <source>
        <dbReference type="ARBA" id="ARBA00048693"/>
    </source>
</evidence>
<dbReference type="GO" id="GO:0015995">
    <property type="term" value="P:chlorophyll biosynthetic process"/>
    <property type="evidence" value="ECO:0007669"/>
    <property type="project" value="UniProtKB-KW"/>
</dbReference>
<evidence type="ECO:0000256" key="8">
    <source>
        <dbReference type="ARBA" id="ARBA00023444"/>
    </source>
</evidence>
<comment type="pathway">
    <text evidence="8">Porphyrin-containing compound metabolism.</text>
</comment>
<dbReference type="GO" id="GO:0015979">
    <property type="term" value="P:photosynthesis"/>
    <property type="evidence" value="ECO:0007669"/>
    <property type="project" value="UniProtKB-KW"/>
</dbReference>
<keyword evidence="7" id="KW-0149">Chlorophyll biosynthesis</keyword>
<dbReference type="InterPro" id="IPR003672">
    <property type="entry name" value="CobN/Mg_chltase"/>
</dbReference>
<dbReference type="InParanoid" id="A0A1E7FHT7"/>
<evidence type="ECO:0000256" key="5">
    <source>
        <dbReference type="ARBA" id="ARBA00022741"/>
    </source>
</evidence>
<evidence type="ECO:0000256" key="6">
    <source>
        <dbReference type="ARBA" id="ARBA00022840"/>
    </source>
</evidence>
<keyword evidence="5" id="KW-0547">Nucleotide-binding</keyword>
<dbReference type="Proteomes" id="UP000095751">
    <property type="component" value="Unassembled WGS sequence"/>
</dbReference>
<organism evidence="12 13">
    <name type="scientific">Fragilariopsis cylindrus CCMP1102</name>
    <dbReference type="NCBI Taxonomy" id="635003"/>
    <lineage>
        <taxon>Eukaryota</taxon>
        <taxon>Sar</taxon>
        <taxon>Stramenopiles</taxon>
        <taxon>Ochrophyta</taxon>
        <taxon>Bacillariophyta</taxon>
        <taxon>Bacillariophyceae</taxon>
        <taxon>Bacillariophycidae</taxon>
        <taxon>Bacillariales</taxon>
        <taxon>Bacillariaceae</taxon>
        <taxon>Fragilariopsis</taxon>
    </lineage>
</organism>